<dbReference type="EMBL" id="ACZL01000009">
    <property type="protein sequence ID" value="EHI56415.1"/>
    <property type="molecule type" value="Genomic_DNA"/>
</dbReference>
<organism evidence="10 11">
    <name type="scientific">Johnsonella ignava ATCC 51276</name>
    <dbReference type="NCBI Taxonomy" id="679200"/>
    <lineage>
        <taxon>Bacteria</taxon>
        <taxon>Bacillati</taxon>
        <taxon>Bacillota</taxon>
        <taxon>Clostridia</taxon>
        <taxon>Lachnospirales</taxon>
        <taxon>Lachnospiraceae</taxon>
        <taxon>Johnsonella</taxon>
    </lineage>
</organism>
<dbReference type="Proteomes" id="UP000003011">
    <property type="component" value="Unassembled WGS sequence"/>
</dbReference>
<sequence>MAFNKSDKSEGLRSRRPGGGMRRRKKLCTYCSEDDKVIDYKDTAYLKKFISERGKILPRRITGSCAKHQRELTTAIKRARHIALLPYVCE</sequence>
<dbReference type="Pfam" id="PF01084">
    <property type="entry name" value="Ribosomal_S18"/>
    <property type="match status" value="1"/>
</dbReference>
<protein>
    <recommendedName>
        <fullName evidence="6 7">Small ribosomal subunit protein bS18</fullName>
    </recommendedName>
</protein>
<dbReference type="PANTHER" id="PTHR13479">
    <property type="entry name" value="30S RIBOSOMAL PROTEIN S18"/>
    <property type="match status" value="1"/>
</dbReference>
<dbReference type="GO" id="GO:0070181">
    <property type="term" value="F:small ribosomal subunit rRNA binding"/>
    <property type="evidence" value="ECO:0007669"/>
    <property type="project" value="TreeGrafter"/>
</dbReference>
<evidence type="ECO:0000313" key="10">
    <source>
        <dbReference type="EMBL" id="EHI56415.1"/>
    </source>
</evidence>
<evidence type="ECO:0000256" key="6">
    <source>
        <dbReference type="ARBA" id="ARBA00035141"/>
    </source>
</evidence>
<evidence type="ECO:0000256" key="7">
    <source>
        <dbReference type="HAMAP-Rule" id="MF_00270"/>
    </source>
</evidence>
<dbReference type="PRINTS" id="PR00974">
    <property type="entry name" value="RIBOSOMALS18"/>
</dbReference>
<dbReference type="AlphaFoldDB" id="G5GFZ1"/>
<comment type="similarity">
    <text evidence="1 7 8">Belongs to the bacterial ribosomal protein bS18 family.</text>
</comment>
<dbReference type="InterPro" id="IPR036870">
    <property type="entry name" value="Ribosomal_bS18_sf"/>
</dbReference>
<evidence type="ECO:0000256" key="1">
    <source>
        <dbReference type="ARBA" id="ARBA00005589"/>
    </source>
</evidence>
<dbReference type="SUPFAM" id="SSF46911">
    <property type="entry name" value="Ribosomal protein S18"/>
    <property type="match status" value="1"/>
</dbReference>
<evidence type="ECO:0000313" key="11">
    <source>
        <dbReference type="Proteomes" id="UP000003011"/>
    </source>
</evidence>
<dbReference type="InterPro" id="IPR001648">
    <property type="entry name" value="Ribosomal_bS18"/>
</dbReference>
<dbReference type="InterPro" id="IPR018275">
    <property type="entry name" value="Ribosomal_bS18_CS"/>
</dbReference>
<keyword evidence="3 7" id="KW-0694">RNA-binding</keyword>
<gene>
    <name evidence="7" type="primary">rpsR</name>
    <name evidence="10" type="ORF">HMPREF9333_00480</name>
</gene>
<dbReference type="HAMAP" id="MF_00270">
    <property type="entry name" value="Ribosomal_bS18"/>
    <property type="match status" value="1"/>
</dbReference>
<evidence type="ECO:0000256" key="5">
    <source>
        <dbReference type="ARBA" id="ARBA00023274"/>
    </source>
</evidence>
<dbReference type="Gene3D" id="4.10.640.10">
    <property type="entry name" value="Ribosomal protein S18"/>
    <property type="match status" value="1"/>
</dbReference>
<evidence type="ECO:0000256" key="4">
    <source>
        <dbReference type="ARBA" id="ARBA00022980"/>
    </source>
</evidence>
<name>G5GFZ1_9FIRM</name>
<dbReference type="GO" id="GO:0022627">
    <property type="term" value="C:cytosolic small ribosomal subunit"/>
    <property type="evidence" value="ECO:0007669"/>
    <property type="project" value="TreeGrafter"/>
</dbReference>
<evidence type="ECO:0000256" key="3">
    <source>
        <dbReference type="ARBA" id="ARBA00022884"/>
    </source>
</evidence>
<dbReference type="PROSITE" id="PS00057">
    <property type="entry name" value="RIBOSOMAL_S18"/>
    <property type="match status" value="1"/>
</dbReference>
<reference evidence="10 11" key="1">
    <citation type="submission" date="2011-08" db="EMBL/GenBank/DDBJ databases">
        <title>The Genome Sequence of Johnsonella ignava ATCC 51276.</title>
        <authorList>
            <consortium name="The Broad Institute Genome Sequencing Platform"/>
            <person name="Earl A."/>
            <person name="Ward D."/>
            <person name="Feldgarden M."/>
            <person name="Gevers D."/>
            <person name="Izard J."/>
            <person name="Blanton J.M."/>
            <person name="Baranova O.V."/>
            <person name="Dewhirst F.E."/>
            <person name="Young S.K."/>
            <person name="Zeng Q."/>
            <person name="Gargeya S."/>
            <person name="Fitzgerald M."/>
            <person name="Haas B."/>
            <person name="Abouelleil A."/>
            <person name="Alvarado L."/>
            <person name="Arachchi H.M."/>
            <person name="Berlin A."/>
            <person name="Brown A."/>
            <person name="Chapman S.B."/>
            <person name="Chen Z."/>
            <person name="Dunbar C."/>
            <person name="Freedman E."/>
            <person name="Gearin G."/>
            <person name="Gellesch M."/>
            <person name="Goldberg J."/>
            <person name="Griggs A."/>
            <person name="Gujja S."/>
            <person name="Heiman D."/>
            <person name="Howarth C."/>
            <person name="Larson L."/>
            <person name="Lui A."/>
            <person name="MacDonald P.J.P."/>
            <person name="Montmayeur A."/>
            <person name="Murphy C."/>
            <person name="Neiman D."/>
            <person name="Pearson M."/>
            <person name="Priest M."/>
            <person name="Roberts A."/>
            <person name="Saif S."/>
            <person name="Shea T."/>
            <person name="Shenoy N."/>
            <person name="Sisk P."/>
            <person name="Stolte C."/>
            <person name="Sykes S."/>
            <person name="Wortman J."/>
            <person name="Nusbaum C."/>
            <person name="Birren B."/>
        </authorList>
    </citation>
    <scope>NUCLEOTIDE SEQUENCE [LARGE SCALE GENOMIC DNA]</scope>
    <source>
        <strain evidence="10 11">ATCC 51276</strain>
    </source>
</reference>
<dbReference type="eggNOG" id="COG0238">
    <property type="taxonomic scope" value="Bacteria"/>
</dbReference>
<dbReference type="GO" id="GO:0006412">
    <property type="term" value="P:translation"/>
    <property type="evidence" value="ECO:0007669"/>
    <property type="project" value="UniProtKB-UniRule"/>
</dbReference>
<dbReference type="GO" id="GO:0003735">
    <property type="term" value="F:structural constituent of ribosome"/>
    <property type="evidence" value="ECO:0007669"/>
    <property type="project" value="InterPro"/>
</dbReference>
<dbReference type="PANTHER" id="PTHR13479:SF40">
    <property type="entry name" value="SMALL RIBOSOMAL SUBUNIT PROTEIN BS18M"/>
    <property type="match status" value="1"/>
</dbReference>
<dbReference type="FunFam" id="4.10.640.10:FF:000004">
    <property type="entry name" value="30S ribosomal protein S18"/>
    <property type="match status" value="1"/>
</dbReference>
<keyword evidence="2 7" id="KW-0699">rRNA-binding</keyword>
<dbReference type="OrthoDB" id="9812008at2"/>
<dbReference type="RefSeq" id="WP_005539554.1">
    <property type="nucleotide sequence ID" value="NZ_JH378829.1"/>
</dbReference>
<evidence type="ECO:0000256" key="2">
    <source>
        <dbReference type="ARBA" id="ARBA00022730"/>
    </source>
</evidence>
<comment type="caution">
    <text evidence="10">The sequence shown here is derived from an EMBL/GenBank/DDBJ whole genome shotgun (WGS) entry which is preliminary data.</text>
</comment>
<proteinExistence type="inferred from homology"/>
<keyword evidence="4 7" id="KW-0689">Ribosomal protein</keyword>
<dbReference type="NCBIfam" id="TIGR00165">
    <property type="entry name" value="S18"/>
    <property type="match status" value="1"/>
</dbReference>
<feature type="compositionally biased region" description="Basic and acidic residues" evidence="9">
    <location>
        <begin position="1"/>
        <end position="13"/>
    </location>
</feature>
<dbReference type="STRING" id="679200.HMPREF9333_00480"/>
<keyword evidence="5 7" id="KW-0687">Ribonucleoprotein</keyword>
<evidence type="ECO:0000256" key="9">
    <source>
        <dbReference type="SAM" id="MobiDB-lite"/>
    </source>
</evidence>
<comment type="function">
    <text evidence="7">Binds as a heterodimer with protein bS6 to the central domain of the 16S rRNA, where it helps stabilize the platform of the 30S subunit.</text>
</comment>
<evidence type="ECO:0000256" key="8">
    <source>
        <dbReference type="RuleBase" id="RU003910"/>
    </source>
</evidence>
<comment type="subunit">
    <text evidence="7">Part of the 30S ribosomal subunit. Forms a tight heterodimer with protein bS6.</text>
</comment>
<dbReference type="HOGENOM" id="CLU_148710_0_3_9"/>
<keyword evidence="11" id="KW-1185">Reference proteome</keyword>
<accession>G5GFZ1</accession>
<dbReference type="PATRIC" id="fig|679200.3.peg.510"/>
<feature type="region of interest" description="Disordered" evidence="9">
    <location>
        <begin position="1"/>
        <end position="23"/>
    </location>
</feature>